<feature type="non-terminal residue" evidence="3">
    <location>
        <position position="63"/>
    </location>
</feature>
<dbReference type="Gene3D" id="3.30.70.940">
    <property type="entry name" value="NusG, N-terminal domain"/>
    <property type="match status" value="1"/>
</dbReference>
<evidence type="ECO:0000256" key="1">
    <source>
        <dbReference type="ARBA" id="ARBA00023163"/>
    </source>
</evidence>
<dbReference type="InterPro" id="IPR036735">
    <property type="entry name" value="NGN_dom_sf"/>
</dbReference>
<evidence type="ECO:0000313" key="3">
    <source>
        <dbReference type="EMBL" id="PJC66170.1"/>
    </source>
</evidence>
<evidence type="ECO:0000313" key="4">
    <source>
        <dbReference type="Proteomes" id="UP000229739"/>
    </source>
</evidence>
<dbReference type="InterPro" id="IPR006645">
    <property type="entry name" value="NGN-like_dom"/>
</dbReference>
<sequence length="63" mass="7213">MDDITVDQNQENHLIINPEPKKPGNWYVVHTYSGHEHKVAAALDQRAKSMNLTDYILEILVPT</sequence>
<dbReference type="AlphaFoldDB" id="A0A2M8G3E8"/>
<dbReference type="EMBL" id="PFQV01000060">
    <property type="protein sequence ID" value="PJC66170.1"/>
    <property type="molecule type" value="Genomic_DNA"/>
</dbReference>
<proteinExistence type="predicted"/>
<evidence type="ECO:0000259" key="2">
    <source>
        <dbReference type="Pfam" id="PF02357"/>
    </source>
</evidence>
<dbReference type="Proteomes" id="UP000229739">
    <property type="component" value="Unassembled WGS sequence"/>
</dbReference>
<accession>A0A2M8G3E8</accession>
<dbReference type="Pfam" id="PF02357">
    <property type="entry name" value="NusG"/>
    <property type="match status" value="1"/>
</dbReference>
<name>A0A2M8G3E8_9BACT</name>
<organism evidence="3 4">
    <name type="scientific">Candidatus Beckwithbacteria bacterium CG_4_9_14_0_2_um_filter_47_11</name>
    <dbReference type="NCBI Taxonomy" id="1974494"/>
    <lineage>
        <taxon>Bacteria</taxon>
        <taxon>Candidatus Beckwithiibacteriota</taxon>
    </lineage>
</organism>
<dbReference type="SUPFAM" id="SSF82679">
    <property type="entry name" value="N-utilization substance G protein NusG, N-terminal domain"/>
    <property type="match status" value="1"/>
</dbReference>
<feature type="domain" description="NusG-like N-terminal" evidence="2">
    <location>
        <begin position="25"/>
        <end position="63"/>
    </location>
</feature>
<reference evidence="4" key="1">
    <citation type="submission" date="2017-09" db="EMBL/GenBank/DDBJ databases">
        <title>Depth-based differentiation of microbial function through sediment-hosted aquifers and enrichment of novel symbionts in the deep terrestrial subsurface.</title>
        <authorList>
            <person name="Probst A.J."/>
            <person name="Ladd B."/>
            <person name="Jarett J.K."/>
            <person name="Geller-Mcgrath D.E."/>
            <person name="Sieber C.M.K."/>
            <person name="Emerson J.B."/>
            <person name="Anantharaman K."/>
            <person name="Thomas B.C."/>
            <person name="Malmstrom R."/>
            <person name="Stieglmeier M."/>
            <person name="Klingl A."/>
            <person name="Woyke T."/>
            <person name="Ryan C.M."/>
            <person name="Banfield J.F."/>
        </authorList>
    </citation>
    <scope>NUCLEOTIDE SEQUENCE [LARGE SCALE GENOMIC DNA]</scope>
</reference>
<dbReference type="GO" id="GO:0006354">
    <property type="term" value="P:DNA-templated transcription elongation"/>
    <property type="evidence" value="ECO:0007669"/>
    <property type="project" value="InterPro"/>
</dbReference>
<gene>
    <name evidence="3" type="ORF">CO018_03455</name>
</gene>
<protein>
    <recommendedName>
        <fullName evidence="2">NusG-like N-terminal domain-containing protein</fullName>
    </recommendedName>
</protein>
<keyword evidence="1" id="KW-0804">Transcription</keyword>
<comment type="caution">
    <text evidence="3">The sequence shown here is derived from an EMBL/GenBank/DDBJ whole genome shotgun (WGS) entry which is preliminary data.</text>
</comment>